<dbReference type="AlphaFoldDB" id="S6G934"/>
<dbReference type="FunFam" id="4.10.910.10:FF:000001">
    <property type="entry name" value="30S ribosomal protein S13"/>
    <property type="match status" value="1"/>
</dbReference>
<dbReference type="InterPro" id="IPR018269">
    <property type="entry name" value="Ribosomal_uS13_CS"/>
</dbReference>
<dbReference type="Proteomes" id="UP000053165">
    <property type="component" value="Unassembled WGS sequence"/>
</dbReference>
<keyword evidence="5 7" id="KW-0687">Ribonucleoprotein</keyword>
<dbReference type="InterPro" id="IPR010979">
    <property type="entry name" value="Ribosomal_uS13-like_H2TH"/>
</dbReference>
<evidence type="ECO:0000256" key="8">
    <source>
        <dbReference type="RuleBase" id="RU003830"/>
    </source>
</evidence>
<evidence type="ECO:0000256" key="6">
    <source>
        <dbReference type="ARBA" id="ARBA00035166"/>
    </source>
</evidence>
<dbReference type="GO" id="GO:0019843">
    <property type="term" value="F:rRNA binding"/>
    <property type="evidence" value="ECO:0007669"/>
    <property type="project" value="UniProtKB-UniRule"/>
</dbReference>
<dbReference type="Gene3D" id="4.10.910.10">
    <property type="entry name" value="30s ribosomal protein s13, domain 2"/>
    <property type="match status" value="1"/>
</dbReference>
<gene>
    <name evidence="7 10" type="primary">rpsM</name>
    <name evidence="10" type="ORF">CRT38_01330</name>
</gene>
<dbReference type="Pfam" id="PF00416">
    <property type="entry name" value="Ribosomal_S13"/>
    <property type="match status" value="1"/>
</dbReference>
<dbReference type="FunFam" id="1.10.8.50:FF:000001">
    <property type="entry name" value="30S ribosomal protein S13"/>
    <property type="match status" value="1"/>
</dbReference>
<sequence>MARIGGVNVPVDKRVVVALTYIYGVGTSLANRICEGCGIDKNVRVSALSEEDVVKIRNFIRAGCVVEADLRKEVAMNIKFLMDIGCYRGLRHRKKLPVRGQRTHTNARTRKGGSRLAVAAKKK</sequence>
<dbReference type="PATRIC" id="fig|1269275.4.peg.305"/>
<proteinExistence type="inferred from homology"/>
<dbReference type="PANTHER" id="PTHR10871:SF1">
    <property type="entry name" value="SMALL RIBOSOMAL SUBUNIT PROTEIN US13M"/>
    <property type="match status" value="1"/>
</dbReference>
<dbReference type="GO" id="GO:0005829">
    <property type="term" value="C:cytosol"/>
    <property type="evidence" value="ECO:0007669"/>
    <property type="project" value="TreeGrafter"/>
</dbReference>
<dbReference type="InterPro" id="IPR019980">
    <property type="entry name" value="Ribosomal_uS13_bac-type"/>
</dbReference>
<name>S6G934_ANAPH</name>
<evidence type="ECO:0000256" key="1">
    <source>
        <dbReference type="ARBA" id="ARBA00008080"/>
    </source>
</evidence>
<evidence type="ECO:0000256" key="3">
    <source>
        <dbReference type="ARBA" id="ARBA00022884"/>
    </source>
</evidence>
<evidence type="ECO:0000256" key="4">
    <source>
        <dbReference type="ARBA" id="ARBA00022980"/>
    </source>
</evidence>
<dbReference type="SUPFAM" id="SSF46946">
    <property type="entry name" value="S13-like H2TH domain"/>
    <property type="match status" value="1"/>
</dbReference>
<keyword evidence="4 7" id="KW-0689">Ribosomal protein</keyword>
<keyword evidence="3 7" id="KW-0694">RNA-binding</keyword>
<evidence type="ECO:0000313" key="10">
    <source>
        <dbReference type="EMBL" id="EOA63098.1"/>
    </source>
</evidence>
<dbReference type="InterPro" id="IPR001892">
    <property type="entry name" value="Ribosomal_uS13"/>
</dbReference>
<evidence type="ECO:0000256" key="5">
    <source>
        <dbReference type="ARBA" id="ARBA00023274"/>
    </source>
</evidence>
<reference evidence="10 11" key="1">
    <citation type="submission" date="2013-03" db="EMBL/GenBank/DDBJ databases">
        <title>Genome sequence of Anaplasma phagocytophilum strain CRT38.</title>
        <authorList>
            <person name="Felsheim R.F."/>
            <person name="Kurtti T.J."/>
            <person name="Munderloh U.G."/>
        </authorList>
    </citation>
    <scope>NUCLEOTIDE SEQUENCE [LARGE SCALE GENOMIC DNA]</scope>
    <source>
        <strain evidence="10 11">CRT38</strain>
    </source>
</reference>
<dbReference type="NCBIfam" id="TIGR03631">
    <property type="entry name" value="uS13_bact"/>
    <property type="match status" value="1"/>
</dbReference>
<dbReference type="GO" id="GO:0000049">
    <property type="term" value="F:tRNA binding"/>
    <property type="evidence" value="ECO:0007669"/>
    <property type="project" value="UniProtKB-UniRule"/>
</dbReference>
<dbReference type="InterPro" id="IPR027437">
    <property type="entry name" value="Rbsml_uS13_C"/>
</dbReference>
<feature type="compositionally biased region" description="Basic residues" evidence="9">
    <location>
        <begin position="99"/>
        <end position="113"/>
    </location>
</feature>
<dbReference type="Gene3D" id="1.10.8.50">
    <property type="match status" value="1"/>
</dbReference>
<dbReference type="PANTHER" id="PTHR10871">
    <property type="entry name" value="30S RIBOSOMAL PROTEIN S13/40S RIBOSOMAL PROTEIN S18"/>
    <property type="match status" value="1"/>
</dbReference>
<protein>
    <recommendedName>
        <fullName evidence="6 7">Small ribosomal subunit protein uS13</fullName>
    </recommendedName>
</protein>
<evidence type="ECO:0000256" key="2">
    <source>
        <dbReference type="ARBA" id="ARBA00022730"/>
    </source>
</evidence>
<dbReference type="GO" id="GO:0003735">
    <property type="term" value="F:structural constituent of ribosome"/>
    <property type="evidence" value="ECO:0007669"/>
    <property type="project" value="InterPro"/>
</dbReference>
<dbReference type="PROSITE" id="PS50159">
    <property type="entry name" value="RIBOSOMAL_S13_2"/>
    <property type="match status" value="1"/>
</dbReference>
<accession>S6G934</accession>
<keyword evidence="2 7" id="KW-0699">rRNA-binding</keyword>
<feature type="region of interest" description="Disordered" evidence="9">
    <location>
        <begin position="99"/>
        <end position="123"/>
    </location>
</feature>
<comment type="similarity">
    <text evidence="1 7 8">Belongs to the universal ribosomal protein uS13 family.</text>
</comment>
<dbReference type="RefSeq" id="WP_021799362.1">
    <property type="nucleotide sequence ID" value="NZ_APHI01000001.1"/>
</dbReference>
<comment type="caution">
    <text evidence="10">The sequence shown here is derived from an EMBL/GenBank/DDBJ whole genome shotgun (WGS) entry which is preliminary data.</text>
</comment>
<dbReference type="HAMAP" id="MF_01315">
    <property type="entry name" value="Ribosomal_uS13"/>
    <property type="match status" value="1"/>
</dbReference>
<keyword evidence="7" id="KW-0820">tRNA-binding</keyword>
<dbReference type="PIRSF" id="PIRSF002134">
    <property type="entry name" value="Ribosomal_S13"/>
    <property type="match status" value="1"/>
</dbReference>
<dbReference type="PROSITE" id="PS00646">
    <property type="entry name" value="RIBOSOMAL_S13_1"/>
    <property type="match status" value="1"/>
</dbReference>
<dbReference type="EMBL" id="APHI01000001">
    <property type="protein sequence ID" value="EOA63098.1"/>
    <property type="molecule type" value="Genomic_DNA"/>
</dbReference>
<comment type="function">
    <text evidence="7">Located at the top of the head of the 30S subunit, it contacts several helices of the 16S rRNA. In the 70S ribosome it contacts the 23S rRNA (bridge B1a) and protein L5 of the 50S subunit (bridge B1b), connecting the 2 subunits; these bridges are implicated in subunit movement. Contacts the tRNAs in the A and P-sites.</text>
</comment>
<evidence type="ECO:0000313" key="11">
    <source>
        <dbReference type="Proteomes" id="UP000053165"/>
    </source>
</evidence>
<organism evidence="10 11">
    <name type="scientific">Anaplasma phagocytophilum str. CRT38</name>
    <dbReference type="NCBI Taxonomy" id="1269275"/>
    <lineage>
        <taxon>Bacteria</taxon>
        <taxon>Pseudomonadati</taxon>
        <taxon>Pseudomonadota</taxon>
        <taxon>Alphaproteobacteria</taxon>
        <taxon>Rickettsiales</taxon>
        <taxon>Anaplasmataceae</taxon>
        <taxon>Anaplasma</taxon>
        <taxon>phagocytophilum group</taxon>
    </lineage>
</organism>
<comment type="subunit">
    <text evidence="7">Part of the 30S ribosomal subunit. Forms a loose heterodimer with protein S19. Forms two bridges to the 50S subunit in the 70S ribosome.</text>
</comment>
<dbReference type="GO" id="GO:0015935">
    <property type="term" value="C:small ribosomal subunit"/>
    <property type="evidence" value="ECO:0007669"/>
    <property type="project" value="TreeGrafter"/>
</dbReference>
<dbReference type="GO" id="GO:0006412">
    <property type="term" value="P:translation"/>
    <property type="evidence" value="ECO:0007669"/>
    <property type="project" value="UniProtKB-UniRule"/>
</dbReference>
<evidence type="ECO:0000256" key="7">
    <source>
        <dbReference type="HAMAP-Rule" id="MF_01315"/>
    </source>
</evidence>
<evidence type="ECO:0000256" key="9">
    <source>
        <dbReference type="SAM" id="MobiDB-lite"/>
    </source>
</evidence>